<evidence type="ECO:0000313" key="1">
    <source>
        <dbReference type="EMBL" id="KAK4243209.1"/>
    </source>
</evidence>
<reference evidence="1" key="1">
    <citation type="journal article" date="2023" name="Mol. Phylogenet. Evol.">
        <title>Genome-scale phylogeny and comparative genomics of the fungal order Sordariales.</title>
        <authorList>
            <person name="Hensen N."/>
            <person name="Bonometti L."/>
            <person name="Westerberg I."/>
            <person name="Brannstrom I.O."/>
            <person name="Guillou S."/>
            <person name="Cros-Aarteil S."/>
            <person name="Calhoun S."/>
            <person name="Haridas S."/>
            <person name="Kuo A."/>
            <person name="Mondo S."/>
            <person name="Pangilinan J."/>
            <person name="Riley R."/>
            <person name="LaButti K."/>
            <person name="Andreopoulos B."/>
            <person name="Lipzen A."/>
            <person name="Chen C."/>
            <person name="Yan M."/>
            <person name="Daum C."/>
            <person name="Ng V."/>
            <person name="Clum A."/>
            <person name="Steindorff A."/>
            <person name="Ohm R.A."/>
            <person name="Martin F."/>
            <person name="Silar P."/>
            <person name="Natvig D.O."/>
            <person name="Lalanne C."/>
            <person name="Gautier V."/>
            <person name="Ament-Velasquez S.L."/>
            <person name="Kruys A."/>
            <person name="Hutchinson M.I."/>
            <person name="Powell A.J."/>
            <person name="Barry K."/>
            <person name="Miller A.N."/>
            <person name="Grigoriev I.V."/>
            <person name="Debuchy R."/>
            <person name="Gladieux P."/>
            <person name="Hiltunen Thoren M."/>
            <person name="Johannesson H."/>
        </authorList>
    </citation>
    <scope>NUCLEOTIDE SEQUENCE</scope>
    <source>
        <strain evidence="1">CBS 359.72</strain>
    </source>
</reference>
<protein>
    <submittedName>
        <fullName evidence="1">Uncharacterized protein</fullName>
    </submittedName>
</protein>
<keyword evidence="2" id="KW-1185">Reference proteome</keyword>
<name>A0AAN7CJJ1_9PEZI</name>
<dbReference type="Gene3D" id="2.40.160.20">
    <property type="match status" value="1"/>
</dbReference>
<dbReference type="Pfam" id="PF11578">
    <property type="entry name" value="DUF3237"/>
    <property type="match status" value="1"/>
</dbReference>
<dbReference type="EMBL" id="MU857850">
    <property type="protein sequence ID" value="KAK4243209.1"/>
    <property type="molecule type" value="Genomic_DNA"/>
</dbReference>
<dbReference type="Proteomes" id="UP001303647">
    <property type="component" value="Unassembled WGS sequence"/>
</dbReference>
<evidence type="ECO:0000313" key="2">
    <source>
        <dbReference type="Proteomes" id="UP001303647"/>
    </source>
</evidence>
<proteinExistence type="predicted"/>
<reference evidence="1" key="2">
    <citation type="submission" date="2023-05" db="EMBL/GenBank/DDBJ databases">
        <authorList>
            <consortium name="Lawrence Berkeley National Laboratory"/>
            <person name="Steindorff A."/>
            <person name="Hensen N."/>
            <person name="Bonometti L."/>
            <person name="Westerberg I."/>
            <person name="Brannstrom I.O."/>
            <person name="Guillou S."/>
            <person name="Cros-Aarteil S."/>
            <person name="Calhoun S."/>
            <person name="Haridas S."/>
            <person name="Kuo A."/>
            <person name="Mondo S."/>
            <person name="Pangilinan J."/>
            <person name="Riley R."/>
            <person name="Labutti K."/>
            <person name="Andreopoulos B."/>
            <person name="Lipzen A."/>
            <person name="Chen C."/>
            <person name="Yanf M."/>
            <person name="Daum C."/>
            <person name="Ng V."/>
            <person name="Clum A."/>
            <person name="Ohm R."/>
            <person name="Martin F."/>
            <person name="Silar P."/>
            <person name="Natvig D."/>
            <person name="Lalanne C."/>
            <person name="Gautier V."/>
            <person name="Ament-Velasquez S.L."/>
            <person name="Kruys A."/>
            <person name="Hutchinson M.I."/>
            <person name="Powell A.J."/>
            <person name="Barry K."/>
            <person name="Miller A.N."/>
            <person name="Grigoriev I.V."/>
            <person name="Debuchy R."/>
            <person name="Gladieux P."/>
            <person name="Thoren M.H."/>
            <person name="Johannesson H."/>
        </authorList>
    </citation>
    <scope>NUCLEOTIDE SEQUENCE</scope>
    <source>
        <strain evidence="1">CBS 359.72</strain>
    </source>
</reference>
<comment type="caution">
    <text evidence="1">The sequence shown here is derived from an EMBL/GenBank/DDBJ whole genome shotgun (WGS) entry which is preliminary data.</text>
</comment>
<organism evidence="1 2">
    <name type="scientific">Corynascus novoguineensis</name>
    <dbReference type="NCBI Taxonomy" id="1126955"/>
    <lineage>
        <taxon>Eukaryota</taxon>
        <taxon>Fungi</taxon>
        <taxon>Dikarya</taxon>
        <taxon>Ascomycota</taxon>
        <taxon>Pezizomycotina</taxon>
        <taxon>Sordariomycetes</taxon>
        <taxon>Sordariomycetidae</taxon>
        <taxon>Sordariales</taxon>
        <taxon>Chaetomiaceae</taxon>
        <taxon>Corynascus</taxon>
    </lineage>
</organism>
<sequence length="172" mass="18610">MSLEGFPTLQPAFTIKSGGATERFRIGNSCVGGGLVAIPFYNGVIESVPDFTPKFKFNISNGIDYVTVDEDGKHGRFTVKAVLTDYEGRNVVLSIDAITELHPDVVAIIEGKPDAKSAPFGYCVEQLKFWVGDEVYKPLESMYFVSSQRFTVAEDGTAGAELRVSRVVSGSG</sequence>
<dbReference type="AlphaFoldDB" id="A0AAN7CJJ1"/>
<gene>
    <name evidence="1" type="ORF">C7999DRAFT_44931</name>
</gene>
<accession>A0AAN7CJJ1</accession>